<keyword evidence="5" id="KW-0227">DNA damage</keyword>
<evidence type="ECO:0000256" key="4">
    <source>
        <dbReference type="ARBA" id="ARBA00022723"/>
    </source>
</evidence>
<feature type="domain" description="Endonuclease/exonuclease/phosphatase" evidence="9">
    <location>
        <begin position="14"/>
        <end position="261"/>
    </location>
</feature>
<evidence type="ECO:0000256" key="6">
    <source>
        <dbReference type="ARBA" id="ARBA00022801"/>
    </source>
</evidence>
<dbReference type="Pfam" id="PF03372">
    <property type="entry name" value="Exo_endo_phos"/>
    <property type="match status" value="1"/>
</dbReference>
<evidence type="ECO:0000313" key="11">
    <source>
        <dbReference type="Proteomes" id="UP000034344"/>
    </source>
</evidence>
<evidence type="ECO:0000256" key="5">
    <source>
        <dbReference type="ARBA" id="ARBA00022763"/>
    </source>
</evidence>
<protein>
    <recommendedName>
        <fullName evidence="9">Endonuclease/exonuclease/phosphatase domain-containing protein</fullName>
    </recommendedName>
</protein>
<organism evidence="10 11">
    <name type="scientific">Candidatus Roizmanbacteria bacterium GW2011_GWA2_36_23</name>
    <dbReference type="NCBI Taxonomy" id="1618480"/>
    <lineage>
        <taxon>Bacteria</taxon>
        <taxon>Candidatus Roizmaniibacteriota</taxon>
    </lineage>
</organism>
<proteinExistence type="predicted"/>
<dbReference type="GO" id="GO:0006281">
    <property type="term" value="P:DNA repair"/>
    <property type="evidence" value="ECO:0007669"/>
    <property type="project" value="UniProtKB-KW"/>
</dbReference>
<dbReference type="GO" id="GO:0016787">
    <property type="term" value="F:hydrolase activity"/>
    <property type="evidence" value="ECO:0007669"/>
    <property type="project" value="UniProtKB-KW"/>
</dbReference>
<comment type="cofactor">
    <cofactor evidence="1">
        <name>Mn(2+)</name>
        <dbReference type="ChEBI" id="CHEBI:29035"/>
    </cofactor>
</comment>
<keyword evidence="4" id="KW-0479">Metal-binding</keyword>
<comment type="cofactor">
    <cofactor evidence="2">
        <name>Mg(2+)</name>
        <dbReference type="ChEBI" id="CHEBI:18420"/>
    </cofactor>
</comment>
<keyword evidence="3" id="KW-0540">Nuclease</keyword>
<name>A0A0G0E3T7_9BACT</name>
<keyword evidence="6" id="KW-0378">Hydrolase</keyword>
<comment type="caution">
    <text evidence="10">The sequence shown here is derived from an EMBL/GenBank/DDBJ whole genome shotgun (WGS) entry which is preliminary data.</text>
</comment>
<dbReference type="GO" id="GO:0046872">
    <property type="term" value="F:metal ion binding"/>
    <property type="evidence" value="ECO:0007669"/>
    <property type="project" value="UniProtKB-KW"/>
</dbReference>
<evidence type="ECO:0000256" key="7">
    <source>
        <dbReference type="ARBA" id="ARBA00022842"/>
    </source>
</evidence>
<dbReference type="AlphaFoldDB" id="A0A0G0E3T7"/>
<dbReference type="PANTHER" id="PTHR15822:SF4">
    <property type="entry name" value="TYROSYL-DNA PHOSPHODIESTERASE 2"/>
    <property type="match status" value="1"/>
</dbReference>
<dbReference type="InterPro" id="IPR005135">
    <property type="entry name" value="Endo/exonuclease/phosphatase"/>
</dbReference>
<sequence length="270" mass="31693">MLVLYNIGMKFSLLTYNVLYNQAFQQLPKLIKNHKPDVVCLQEIDTKTQNLMLLENHGYRLADYSNSFFKFGTIYGIATFYNNKTLSLTNSNALILPRSIYELFLTVLRFLRGGNKPRTLLQTDFIMKNNKKKISVYNTHLTTICANGVRIKQIKEALDLNRINHQKNAAIITGDFNYFPYGRKQLEEIMEKYQFAEATKKIAYTIQFSSDGQFNTYHFIQKLVAKVFSKLFTDKLKIDYIYYKKLKHIETKRVDIRFSDHYPIIAYFSG</sequence>
<keyword evidence="8" id="KW-0234">DNA repair</keyword>
<evidence type="ECO:0000256" key="2">
    <source>
        <dbReference type="ARBA" id="ARBA00001946"/>
    </source>
</evidence>
<dbReference type="Proteomes" id="UP000034344">
    <property type="component" value="Unassembled WGS sequence"/>
</dbReference>
<dbReference type="Gene3D" id="3.60.10.10">
    <property type="entry name" value="Endonuclease/exonuclease/phosphatase"/>
    <property type="match status" value="1"/>
</dbReference>
<evidence type="ECO:0000259" key="9">
    <source>
        <dbReference type="Pfam" id="PF03372"/>
    </source>
</evidence>
<gene>
    <name evidence="10" type="ORF">US11_C0006G0015</name>
</gene>
<evidence type="ECO:0000256" key="1">
    <source>
        <dbReference type="ARBA" id="ARBA00001936"/>
    </source>
</evidence>
<dbReference type="InterPro" id="IPR036691">
    <property type="entry name" value="Endo/exonu/phosph_ase_sf"/>
</dbReference>
<evidence type="ECO:0000313" key="10">
    <source>
        <dbReference type="EMBL" id="KKQ01573.1"/>
    </source>
</evidence>
<dbReference type="InterPro" id="IPR051547">
    <property type="entry name" value="TDP2-like"/>
</dbReference>
<dbReference type="SUPFAM" id="SSF56219">
    <property type="entry name" value="DNase I-like"/>
    <property type="match status" value="1"/>
</dbReference>
<evidence type="ECO:0000256" key="8">
    <source>
        <dbReference type="ARBA" id="ARBA00023204"/>
    </source>
</evidence>
<accession>A0A0G0E3T7</accession>
<dbReference type="GO" id="GO:0004518">
    <property type="term" value="F:nuclease activity"/>
    <property type="evidence" value="ECO:0007669"/>
    <property type="project" value="UniProtKB-KW"/>
</dbReference>
<dbReference type="STRING" id="1618480.US11_C0006G0015"/>
<dbReference type="PANTHER" id="PTHR15822">
    <property type="entry name" value="TRAF AND TNF RECEPTOR-ASSOCIATED PROTEIN"/>
    <property type="match status" value="1"/>
</dbReference>
<evidence type="ECO:0000256" key="3">
    <source>
        <dbReference type="ARBA" id="ARBA00022722"/>
    </source>
</evidence>
<keyword evidence="7" id="KW-0460">Magnesium</keyword>
<dbReference type="EMBL" id="LBRS01000006">
    <property type="protein sequence ID" value="KKQ01573.1"/>
    <property type="molecule type" value="Genomic_DNA"/>
</dbReference>
<reference evidence="10 11" key="1">
    <citation type="journal article" date="2015" name="Nature">
        <title>rRNA introns, odd ribosomes, and small enigmatic genomes across a large radiation of phyla.</title>
        <authorList>
            <person name="Brown C.T."/>
            <person name="Hug L.A."/>
            <person name="Thomas B.C."/>
            <person name="Sharon I."/>
            <person name="Castelle C.J."/>
            <person name="Singh A."/>
            <person name="Wilkins M.J."/>
            <person name="Williams K.H."/>
            <person name="Banfield J.F."/>
        </authorList>
    </citation>
    <scope>NUCLEOTIDE SEQUENCE [LARGE SCALE GENOMIC DNA]</scope>
</reference>